<dbReference type="PANTHER" id="PTHR48079">
    <property type="entry name" value="PROTEIN YEEZ"/>
    <property type="match status" value="1"/>
</dbReference>
<sequence length="90" mass="10094">MDFFTNKRVLVTGAGGFIGSHLVEELVKRGAIVKAFIRYTSRGDIGLLRYLNLIREPEIIYGDLRDKWAVFEAVKNVDIIFHLGAVISVA</sequence>
<dbReference type="Pfam" id="PF16363">
    <property type="entry name" value="GDP_Man_Dehyd"/>
    <property type="match status" value="1"/>
</dbReference>
<gene>
    <name evidence="2" type="ORF">ENH14_01790</name>
</gene>
<comment type="caution">
    <text evidence="2">The sequence shown here is derived from an EMBL/GenBank/DDBJ whole genome shotgun (WGS) entry which is preliminary data.</text>
</comment>
<evidence type="ECO:0000259" key="1">
    <source>
        <dbReference type="Pfam" id="PF16363"/>
    </source>
</evidence>
<dbReference type="AlphaFoldDB" id="A0A7V0LUS0"/>
<evidence type="ECO:0000313" key="2">
    <source>
        <dbReference type="EMBL" id="HDL60166.1"/>
    </source>
</evidence>
<organism evidence="2">
    <name type="scientific">candidate division WOR-3 bacterium</name>
    <dbReference type="NCBI Taxonomy" id="2052148"/>
    <lineage>
        <taxon>Bacteria</taxon>
        <taxon>Bacteria division WOR-3</taxon>
    </lineage>
</organism>
<dbReference type="PANTHER" id="PTHR48079:SF6">
    <property type="entry name" value="NAD(P)-BINDING DOMAIN-CONTAINING PROTEIN-RELATED"/>
    <property type="match status" value="1"/>
</dbReference>
<dbReference type="GO" id="GO:0004029">
    <property type="term" value="F:aldehyde dehydrogenase (NAD+) activity"/>
    <property type="evidence" value="ECO:0007669"/>
    <property type="project" value="TreeGrafter"/>
</dbReference>
<dbReference type="InterPro" id="IPR051783">
    <property type="entry name" value="NAD(P)-dependent_oxidoreduct"/>
</dbReference>
<feature type="non-terminal residue" evidence="2">
    <location>
        <position position="90"/>
    </location>
</feature>
<reference evidence="2" key="1">
    <citation type="journal article" date="2020" name="mSystems">
        <title>Genome- and Community-Level Interaction Insights into Carbon Utilization and Element Cycling Functions of Hydrothermarchaeota in Hydrothermal Sediment.</title>
        <authorList>
            <person name="Zhou Z."/>
            <person name="Liu Y."/>
            <person name="Xu W."/>
            <person name="Pan J."/>
            <person name="Luo Z.H."/>
            <person name="Li M."/>
        </authorList>
    </citation>
    <scope>NUCLEOTIDE SEQUENCE [LARGE SCALE GENOMIC DNA]</scope>
    <source>
        <strain evidence="2">HyVt-28</strain>
    </source>
</reference>
<dbReference type="EMBL" id="DRDR01000079">
    <property type="protein sequence ID" value="HDL60166.1"/>
    <property type="molecule type" value="Genomic_DNA"/>
</dbReference>
<feature type="domain" description="NAD(P)-binding" evidence="1">
    <location>
        <begin position="10"/>
        <end position="89"/>
    </location>
</feature>
<proteinExistence type="predicted"/>
<name>A0A7V0LUS0_UNCW3</name>
<accession>A0A7V0LUS0</accession>
<dbReference type="GO" id="GO:0005737">
    <property type="term" value="C:cytoplasm"/>
    <property type="evidence" value="ECO:0007669"/>
    <property type="project" value="TreeGrafter"/>
</dbReference>
<dbReference type="InterPro" id="IPR016040">
    <property type="entry name" value="NAD(P)-bd_dom"/>
</dbReference>
<dbReference type="Gene3D" id="3.40.50.720">
    <property type="entry name" value="NAD(P)-binding Rossmann-like Domain"/>
    <property type="match status" value="1"/>
</dbReference>
<protein>
    <submittedName>
        <fullName evidence="2">NAD-dependent epimerase/dehydratase family protein</fullName>
    </submittedName>
</protein>
<dbReference type="Proteomes" id="UP000886381">
    <property type="component" value="Unassembled WGS sequence"/>
</dbReference>
<dbReference type="InterPro" id="IPR036291">
    <property type="entry name" value="NAD(P)-bd_dom_sf"/>
</dbReference>
<dbReference type="SUPFAM" id="SSF51735">
    <property type="entry name" value="NAD(P)-binding Rossmann-fold domains"/>
    <property type="match status" value="1"/>
</dbReference>